<organism evidence="11 12">
    <name type="scientific">Clostridium moutaii</name>
    <dbReference type="NCBI Taxonomy" id="3240932"/>
    <lineage>
        <taxon>Bacteria</taxon>
        <taxon>Bacillati</taxon>
        <taxon>Bacillota</taxon>
        <taxon>Clostridia</taxon>
        <taxon>Eubacteriales</taxon>
        <taxon>Clostridiaceae</taxon>
        <taxon>Clostridium</taxon>
    </lineage>
</organism>
<evidence type="ECO:0000256" key="5">
    <source>
        <dbReference type="ARBA" id="ARBA00023136"/>
    </source>
</evidence>
<evidence type="ECO:0000259" key="10">
    <source>
        <dbReference type="Pfam" id="PF25198"/>
    </source>
</evidence>
<dbReference type="Pfam" id="PF25198">
    <property type="entry name" value="Spore_GerAC_N"/>
    <property type="match status" value="1"/>
</dbReference>
<dbReference type="Gene3D" id="3.30.300.210">
    <property type="entry name" value="Nutrient germinant receptor protein C, domain 3"/>
    <property type="match status" value="1"/>
</dbReference>
<feature type="domain" description="Spore germination protein N-terminal" evidence="10">
    <location>
        <begin position="32"/>
        <end position="196"/>
    </location>
</feature>
<keyword evidence="4 8" id="KW-0732">Signal</keyword>
<proteinExistence type="inferred from homology"/>
<evidence type="ECO:0000313" key="11">
    <source>
        <dbReference type="EMBL" id="MEY8000116.1"/>
    </source>
</evidence>
<evidence type="ECO:0000259" key="9">
    <source>
        <dbReference type="Pfam" id="PF05504"/>
    </source>
</evidence>
<feature type="domain" description="Spore germination GerAC-like C-terminal" evidence="9">
    <location>
        <begin position="222"/>
        <end position="390"/>
    </location>
</feature>
<evidence type="ECO:0000256" key="7">
    <source>
        <dbReference type="ARBA" id="ARBA00023288"/>
    </source>
</evidence>
<feature type="signal peptide" evidence="8">
    <location>
        <begin position="1"/>
        <end position="30"/>
    </location>
</feature>
<evidence type="ECO:0000256" key="6">
    <source>
        <dbReference type="ARBA" id="ARBA00023139"/>
    </source>
</evidence>
<comment type="subcellular location">
    <subcellularLocation>
        <location evidence="1">Membrane</location>
        <topology evidence="1">Lipid-anchor</topology>
    </subcellularLocation>
</comment>
<evidence type="ECO:0000256" key="3">
    <source>
        <dbReference type="ARBA" id="ARBA00022544"/>
    </source>
</evidence>
<dbReference type="InterPro" id="IPR046953">
    <property type="entry name" value="Spore_GerAC-like_C"/>
</dbReference>
<comment type="caution">
    <text evidence="11">The sequence shown here is derived from an EMBL/GenBank/DDBJ whole genome shotgun (WGS) entry which is preliminary data.</text>
</comment>
<sequence length="402" mass="45032">MINFKNSLKKLNIILLVISLVISSCCITSCTDKNEIETLAFPVALGVDLDKDNNFIVSIQILKGMNSLKTQGTKQILKTDVYMCSGSTIYNALNNLSKKLSMPIKFSNEKFIVVGQNLAEFSVKPIIDFSLRFSEIRPTTPILVTHGKAEDILKTQVTENPISAYAINYLITRQKYLGFSPTTTNLEFENSMNSHNPISTCGVIDMATRNENTSTSSFLVAGSAVFRKDKLIGYMNTDETRGMQWIKSKIKSGNIVIYPHDKGKISLDIIKSSSKLKPSIDNNKANFEVYIKAQSNISEISSSTYKYMDFNRDPIILDELSEEQNKAIHSEVSAAINAAQNRLSADIFDFGNLLYREYPHQWENIKNNWDKLFPNINIKVNISSKINQTGTISKSIDAGKVK</sequence>
<evidence type="ECO:0000256" key="4">
    <source>
        <dbReference type="ARBA" id="ARBA00022729"/>
    </source>
</evidence>
<keyword evidence="12" id="KW-1185">Reference proteome</keyword>
<evidence type="ECO:0000256" key="8">
    <source>
        <dbReference type="SAM" id="SignalP"/>
    </source>
</evidence>
<evidence type="ECO:0000313" key="12">
    <source>
        <dbReference type="Proteomes" id="UP001564657"/>
    </source>
</evidence>
<reference evidence="11 12" key="1">
    <citation type="submission" date="2024-08" db="EMBL/GenBank/DDBJ databases">
        <title>Clostridium lapicellarii sp. nov., and Clostridium renhuaiense sp. nov., two species isolated from the mud in a fermentation cellar used for producing sauce-flavour Chinese liquors.</title>
        <authorList>
            <person name="Yang F."/>
            <person name="Wang H."/>
            <person name="Chen L.Q."/>
            <person name="Zhou N."/>
            <person name="Lu J.J."/>
            <person name="Pu X.X."/>
            <person name="Wan B."/>
            <person name="Wang L."/>
            <person name="Liu S.J."/>
        </authorList>
    </citation>
    <scope>NUCLEOTIDE SEQUENCE [LARGE SCALE GENOMIC DNA]</scope>
    <source>
        <strain evidence="11 12">MT-5</strain>
    </source>
</reference>
<keyword evidence="3" id="KW-0309">Germination</keyword>
<name>A0ABV4BQU8_9CLOT</name>
<dbReference type="PANTHER" id="PTHR35789:SF1">
    <property type="entry name" value="SPORE GERMINATION PROTEIN B3"/>
    <property type="match status" value="1"/>
</dbReference>
<dbReference type="NCBIfam" id="TIGR02887">
    <property type="entry name" value="spore_ger_x_C"/>
    <property type="match status" value="1"/>
</dbReference>
<accession>A0ABV4BQU8</accession>
<keyword evidence="7" id="KW-0449">Lipoprotein</keyword>
<comment type="similarity">
    <text evidence="2">Belongs to the GerABKC lipoprotein family.</text>
</comment>
<dbReference type="PANTHER" id="PTHR35789">
    <property type="entry name" value="SPORE GERMINATION PROTEIN B3"/>
    <property type="match status" value="1"/>
</dbReference>
<dbReference type="Proteomes" id="UP001564657">
    <property type="component" value="Unassembled WGS sequence"/>
</dbReference>
<dbReference type="InterPro" id="IPR057336">
    <property type="entry name" value="GerAC_N"/>
</dbReference>
<dbReference type="RefSeq" id="WP_369704004.1">
    <property type="nucleotide sequence ID" value="NZ_JBGEWD010000006.1"/>
</dbReference>
<feature type="chain" id="PRO_5047223115" evidence="8">
    <location>
        <begin position="31"/>
        <end position="402"/>
    </location>
</feature>
<dbReference type="Pfam" id="PF05504">
    <property type="entry name" value="Spore_GerAC"/>
    <property type="match status" value="1"/>
</dbReference>
<dbReference type="PROSITE" id="PS51257">
    <property type="entry name" value="PROKAR_LIPOPROTEIN"/>
    <property type="match status" value="1"/>
</dbReference>
<evidence type="ECO:0000256" key="1">
    <source>
        <dbReference type="ARBA" id="ARBA00004635"/>
    </source>
</evidence>
<dbReference type="InterPro" id="IPR008844">
    <property type="entry name" value="Spore_GerAC-like"/>
</dbReference>
<keyword evidence="5" id="KW-0472">Membrane</keyword>
<keyword evidence="6" id="KW-0564">Palmitate</keyword>
<protein>
    <submittedName>
        <fullName evidence="11">Ger(X)C family spore germination protein</fullName>
    </submittedName>
</protein>
<evidence type="ECO:0000256" key="2">
    <source>
        <dbReference type="ARBA" id="ARBA00007886"/>
    </source>
</evidence>
<dbReference type="EMBL" id="JBGEWD010000006">
    <property type="protein sequence ID" value="MEY8000116.1"/>
    <property type="molecule type" value="Genomic_DNA"/>
</dbReference>
<dbReference type="InterPro" id="IPR038501">
    <property type="entry name" value="Spore_GerAC_C_sf"/>
</dbReference>
<gene>
    <name evidence="11" type="ORF">AB8U03_07875</name>
</gene>